<feature type="region of interest" description="Disordered" evidence="1">
    <location>
        <begin position="133"/>
        <end position="172"/>
    </location>
</feature>
<reference evidence="2 3" key="1">
    <citation type="submission" date="2017-12" db="EMBL/GenBank/DDBJ databases">
        <title>Sequencing, de novo assembly and annotation of complete genome of a new Thraustochytrid species, strain FCC1311.</title>
        <authorList>
            <person name="Sedici K."/>
            <person name="Godart F."/>
            <person name="Aiese Cigliano R."/>
            <person name="Sanseverino W."/>
            <person name="Barakat M."/>
            <person name="Ortet P."/>
            <person name="Marechal E."/>
            <person name="Cagnac O."/>
            <person name="Amato A."/>
        </authorList>
    </citation>
    <scope>NUCLEOTIDE SEQUENCE [LARGE SCALE GENOMIC DNA]</scope>
</reference>
<evidence type="ECO:0000256" key="1">
    <source>
        <dbReference type="SAM" id="MobiDB-lite"/>
    </source>
</evidence>
<proteinExistence type="predicted"/>
<dbReference type="EMBL" id="BEYU01000039">
    <property type="protein sequence ID" value="GBG28090.1"/>
    <property type="molecule type" value="Genomic_DNA"/>
</dbReference>
<feature type="compositionally biased region" description="Basic and acidic residues" evidence="1">
    <location>
        <begin position="133"/>
        <end position="142"/>
    </location>
</feature>
<accession>A0A2R5GAQ3</accession>
<sequence>MAVPPAALVRVAEAAAAADRASVRVLGRIVSYAPENDLVVLEDPCPGAQDDRVQVDVELVTPHEALQKGSLVSVIGEVNVKGPGARGHEPLIKARALVPMEGLDVRLYASALEIRRKFLKSQNLDSSFVLKRERTEEEAGRARDKRRLTEAASSRAAHEDDAADADAVVILD</sequence>
<dbReference type="AlphaFoldDB" id="A0A2R5GAQ3"/>
<organism evidence="2 3">
    <name type="scientific">Hondaea fermentalgiana</name>
    <dbReference type="NCBI Taxonomy" id="2315210"/>
    <lineage>
        <taxon>Eukaryota</taxon>
        <taxon>Sar</taxon>
        <taxon>Stramenopiles</taxon>
        <taxon>Bigyra</taxon>
        <taxon>Labyrinthulomycetes</taxon>
        <taxon>Thraustochytrida</taxon>
        <taxon>Thraustochytriidae</taxon>
        <taxon>Hondaea</taxon>
    </lineage>
</organism>
<evidence type="ECO:0000313" key="2">
    <source>
        <dbReference type="EMBL" id="GBG28090.1"/>
    </source>
</evidence>
<comment type="caution">
    <text evidence="2">The sequence shown here is derived from an EMBL/GenBank/DDBJ whole genome shotgun (WGS) entry which is preliminary data.</text>
</comment>
<dbReference type="InParanoid" id="A0A2R5GAQ3"/>
<dbReference type="Gene3D" id="2.40.50.140">
    <property type="entry name" value="Nucleic acid-binding proteins"/>
    <property type="match status" value="1"/>
</dbReference>
<evidence type="ECO:0000313" key="3">
    <source>
        <dbReference type="Proteomes" id="UP000241890"/>
    </source>
</evidence>
<dbReference type="Proteomes" id="UP000241890">
    <property type="component" value="Unassembled WGS sequence"/>
</dbReference>
<dbReference type="Pfam" id="PF15490">
    <property type="entry name" value="Ten1_2"/>
    <property type="match status" value="1"/>
</dbReference>
<dbReference type="InterPro" id="IPR029146">
    <property type="entry name" value="Ten1_animal_plant"/>
</dbReference>
<protein>
    <submittedName>
        <fullName evidence="2">CST complex subunit TEN1</fullName>
    </submittedName>
</protein>
<dbReference type="GO" id="GO:1990879">
    <property type="term" value="C:CST complex"/>
    <property type="evidence" value="ECO:0007669"/>
    <property type="project" value="InterPro"/>
</dbReference>
<dbReference type="OrthoDB" id="342190at2759"/>
<name>A0A2R5GAQ3_9STRA</name>
<keyword evidence="3" id="KW-1185">Reference proteome</keyword>
<dbReference type="GO" id="GO:0003697">
    <property type="term" value="F:single-stranded DNA binding"/>
    <property type="evidence" value="ECO:0007669"/>
    <property type="project" value="InterPro"/>
</dbReference>
<gene>
    <name evidence="2" type="ORF">FCC1311_043132</name>
</gene>
<dbReference type="InterPro" id="IPR012340">
    <property type="entry name" value="NA-bd_OB-fold"/>
</dbReference>